<feature type="compositionally biased region" description="Polar residues" evidence="1">
    <location>
        <begin position="158"/>
        <end position="172"/>
    </location>
</feature>
<dbReference type="Proteomes" id="UP000541444">
    <property type="component" value="Unassembled WGS sequence"/>
</dbReference>
<dbReference type="OrthoDB" id="674687at2759"/>
<proteinExistence type="predicted"/>
<feature type="region of interest" description="Disordered" evidence="1">
    <location>
        <begin position="1"/>
        <end position="33"/>
    </location>
</feature>
<sequence>MRQKLLKRRCPRKKKEKEEKKTPKKQRQSVQVPEDAEFLDEIDDGGLHWTEADFMCLVRAWVTASIQTMSRTKGFTFYQKVNIVFNRDLEFPTRRSSGSTKSQWYTLNSQCVAYKRIVAQERFRHYSGKTEEDRANLRDDGLNYAGNIPRNVARRTSDNSFLGNSVGSNNLSEDPGGQLTPQSVGPNAELDNSLYEGGNKPKTFRKNLAAQKALDGVAASGTCIQTMLDELQLEKR</sequence>
<keyword evidence="3" id="KW-1185">Reference proteome</keyword>
<dbReference type="EMBL" id="JACGCM010001747">
    <property type="protein sequence ID" value="KAF6150412.1"/>
    <property type="molecule type" value="Genomic_DNA"/>
</dbReference>
<gene>
    <name evidence="2" type="ORF">GIB67_034111</name>
</gene>
<dbReference type="AlphaFoldDB" id="A0A7J7M6E4"/>
<name>A0A7J7M6E4_9MAGN</name>
<evidence type="ECO:0000313" key="2">
    <source>
        <dbReference type="EMBL" id="KAF6150412.1"/>
    </source>
</evidence>
<evidence type="ECO:0000313" key="3">
    <source>
        <dbReference type="Proteomes" id="UP000541444"/>
    </source>
</evidence>
<feature type="region of interest" description="Disordered" evidence="1">
    <location>
        <begin position="155"/>
        <end position="198"/>
    </location>
</feature>
<reference evidence="2 3" key="1">
    <citation type="journal article" date="2020" name="IScience">
        <title>Genome Sequencing of the Endangered Kingdonia uniflora (Circaeasteraceae, Ranunculales) Reveals Potential Mechanisms of Evolutionary Specialization.</title>
        <authorList>
            <person name="Sun Y."/>
            <person name="Deng T."/>
            <person name="Zhang A."/>
            <person name="Moore M.J."/>
            <person name="Landis J.B."/>
            <person name="Lin N."/>
            <person name="Zhang H."/>
            <person name="Zhang X."/>
            <person name="Huang J."/>
            <person name="Zhang X."/>
            <person name="Sun H."/>
            <person name="Wang H."/>
        </authorList>
    </citation>
    <scope>NUCLEOTIDE SEQUENCE [LARGE SCALE GENOMIC DNA]</scope>
    <source>
        <strain evidence="2">TB1705</strain>
        <tissue evidence="2">Leaf</tissue>
    </source>
</reference>
<feature type="compositionally biased region" description="Basic residues" evidence="1">
    <location>
        <begin position="1"/>
        <end position="15"/>
    </location>
</feature>
<accession>A0A7J7M6E4</accession>
<comment type="caution">
    <text evidence="2">The sequence shown here is derived from an EMBL/GenBank/DDBJ whole genome shotgun (WGS) entry which is preliminary data.</text>
</comment>
<protein>
    <submittedName>
        <fullName evidence="2">Uncharacterized protein</fullName>
    </submittedName>
</protein>
<organism evidence="2 3">
    <name type="scientific">Kingdonia uniflora</name>
    <dbReference type="NCBI Taxonomy" id="39325"/>
    <lineage>
        <taxon>Eukaryota</taxon>
        <taxon>Viridiplantae</taxon>
        <taxon>Streptophyta</taxon>
        <taxon>Embryophyta</taxon>
        <taxon>Tracheophyta</taxon>
        <taxon>Spermatophyta</taxon>
        <taxon>Magnoliopsida</taxon>
        <taxon>Ranunculales</taxon>
        <taxon>Circaeasteraceae</taxon>
        <taxon>Kingdonia</taxon>
    </lineage>
</organism>
<evidence type="ECO:0000256" key="1">
    <source>
        <dbReference type="SAM" id="MobiDB-lite"/>
    </source>
</evidence>